<evidence type="ECO:0000256" key="5">
    <source>
        <dbReference type="ARBA" id="ARBA00022989"/>
    </source>
</evidence>
<dbReference type="Proteomes" id="UP000605427">
    <property type="component" value="Unassembled WGS sequence"/>
</dbReference>
<feature type="transmembrane region" description="Helical" evidence="7">
    <location>
        <begin position="76"/>
        <end position="100"/>
    </location>
</feature>
<reference evidence="10" key="1">
    <citation type="journal article" date="2019" name="Int. J. Syst. Evol. Microbiol.">
        <title>The Global Catalogue of Microorganisms (GCM) 10K type strain sequencing project: providing services to taxonomists for standard genome sequencing and annotation.</title>
        <authorList>
            <consortium name="The Broad Institute Genomics Platform"/>
            <consortium name="The Broad Institute Genome Sequencing Center for Infectious Disease"/>
            <person name="Wu L."/>
            <person name="Ma J."/>
        </authorList>
    </citation>
    <scope>NUCLEOTIDE SEQUENCE [LARGE SCALE GENOMIC DNA]</scope>
    <source>
        <strain evidence="10">CCM 8702</strain>
    </source>
</reference>
<feature type="domain" description="ABC transmembrane type-1" evidence="8">
    <location>
        <begin position="77"/>
        <end position="267"/>
    </location>
</feature>
<accession>A0ABQ1ZNU8</accession>
<organism evidence="9 10">
    <name type="scientific">Saccharibacillus endophyticus</name>
    <dbReference type="NCBI Taxonomy" id="2060666"/>
    <lineage>
        <taxon>Bacteria</taxon>
        <taxon>Bacillati</taxon>
        <taxon>Bacillota</taxon>
        <taxon>Bacilli</taxon>
        <taxon>Bacillales</taxon>
        <taxon>Paenibacillaceae</taxon>
        <taxon>Saccharibacillus</taxon>
    </lineage>
</organism>
<dbReference type="SUPFAM" id="SSF161098">
    <property type="entry name" value="MetI-like"/>
    <property type="match status" value="1"/>
</dbReference>
<comment type="similarity">
    <text evidence="7">Belongs to the binding-protein-dependent transport system permease family.</text>
</comment>
<dbReference type="RefSeq" id="WP_172238916.1">
    <property type="nucleotide sequence ID" value="NZ_BMDD01000001.1"/>
</dbReference>
<feature type="transmembrane region" description="Helical" evidence="7">
    <location>
        <begin position="12"/>
        <end position="36"/>
    </location>
</feature>
<dbReference type="InterPro" id="IPR000515">
    <property type="entry name" value="MetI-like"/>
</dbReference>
<keyword evidence="6 7" id="KW-0472">Membrane</keyword>
<comment type="subcellular location">
    <subcellularLocation>
        <location evidence="1 7">Cell membrane</location>
        <topology evidence="1 7">Multi-pass membrane protein</topology>
    </subcellularLocation>
</comment>
<evidence type="ECO:0000313" key="9">
    <source>
        <dbReference type="EMBL" id="GGH70266.1"/>
    </source>
</evidence>
<keyword evidence="3" id="KW-1003">Cell membrane</keyword>
<evidence type="ECO:0000256" key="4">
    <source>
        <dbReference type="ARBA" id="ARBA00022692"/>
    </source>
</evidence>
<sequence>MRSMGSSMRRKWEDAVVGLLLLALGMIMITPFLWMISVGFERTANVNAPFPPRLIPYDFSWFNYSLVFENGLMLKAYWNSAVNAFFSVLLSVSSALLGGYAFSRGRFKGKKILFILVLATMMIPFETTLIPMFIMFNDLHLIDTRYPIILPSLINAMGILLCKQFFDQLPEGLRESAKIDGAGEFKIFFHIFFPLAGPITATLAILSFQGSWNSFVWPLVVINSQDLKTVPLFLSQFSQESGTPLMGVTMATAAVSIIPVMVVFLIMQKYIIQSIALSGLKGE</sequence>
<name>A0ABQ1ZNU8_9BACL</name>
<dbReference type="PANTHER" id="PTHR43744">
    <property type="entry name" value="ABC TRANSPORTER PERMEASE PROTEIN MG189-RELATED-RELATED"/>
    <property type="match status" value="1"/>
</dbReference>
<evidence type="ECO:0000256" key="7">
    <source>
        <dbReference type="RuleBase" id="RU363032"/>
    </source>
</evidence>
<feature type="transmembrane region" description="Helical" evidence="7">
    <location>
        <begin position="112"/>
        <end position="136"/>
    </location>
</feature>
<evidence type="ECO:0000256" key="6">
    <source>
        <dbReference type="ARBA" id="ARBA00023136"/>
    </source>
</evidence>
<dbReference type="InterPro" id="IPR035906">
    <property type="entry name" value="MetI-like_sf"/>
</dbReference>
<comment type="caution">
    <text evidence="9">The sequence shown here is derived from an EMBL/GenBank/DDBJ whole genome shotgun (WGS) entry which is preliminary data.</text>
</comment>
<dbReference type="CDD" id="cd06261">
    <property type="entry name" value="TM_PBP2"/>
    <property type="match status" value="1"/>
</dbReference>
<evidence type="ECO:0000313" key="10">
    <source>
        <dbReference type="Proteomes" id="UP000605427"/>
    </source>
</evidence>
<feature type="transmembrane region" description="Helical" evidence="7">
    <location>
        <begin position="187"/>
        <end position="208"/>
    </location>
</feature>
<evidence type="ECO:0000259" key="8">
    <source>
        <dbReference type="PROSITE" id="PS50928"/>
    </source>
</evidence>
<keyword evidence="2 7" id="KW-0813">Transport</keyword>
<feature type="transmembrane region" description="Helical" evidence="7">
    <location>
        <begin position="148"/>
        <end position="166"/>
    </location>
</feature>
<keyword evidence="4 7" id="KW-0812">Transmembrane</keyword>
<dbReference type="PROSITE" id="PS50928">
    <property type="entry name" value="ABC_TM1"/>
    <property type="match status" value="1"/>
</dbReference>
<gene>
    <name evidence="9" type="ORF">GCM10007362_06210</name>
</gene>
<keyword evidence="10" id="KW-1185">Reference proteome</keyword>
<proteinExistence type="inferred from homology"/>
<dbReference type="PANTHER" id="PTHR43744:SF12">
    <property type="entry name" value="ABC TRANSPORTER PERMEASE PROTEIN MG189-RELATED"/>
    <property type="match status" value="1"/>
</dbReference>
<dbReference type="EMBL" id="BMDD01000001">
    <property type="protein sequence ID" value="GGH70266.1"/>
    <property type="molecule type" value="Genomic_DNA"/>
</dbReference>
<protein>
    <submittedName>
        <fullName evidence="9">Sugar ABC transporter permease</fullName>
    </submittedName>
</protein>
<dbReference type="Gene3D" id="1.10.3720.10">
    <property type="entry name" value="MetI-like"/>
    <property type="match status" value="1"/>
</dbReference>
<evidence type="ECO:0000256" key="1">
    <source>
        <dbReference type="ARBA" id="ARBA00004651"/>
    </source>
</evidence>
<dbReference type="Pfam" id="PF00528">
    <property type="entry name" value="BPD_transp_1"/>
    <property type="match status" value="1"/>
</dbReference>
<evidence type="ECO:0000256" key="3">
    <source>
        <dbReference type="ARBA" id="ARBA00022475"/>
    </source>
</evidence>
<feature type="transmembrane region" description="Helical" evidence="7">
    <location>
        <begin position="245"/>
        <end position="267"/>
    </location>
</feature>
<keyword evidence="5 7" id="KW-1133">Transmembrane helix</keyword>
<evidence type="ECO:0000256" key="2">
    <source>
        <dbReference type="ARBA" id="ARBA00022448"/>
    </source>
</evidence>